<name>A0A0S2TD10_9GAMM</name>
<keyword evidence="1" id="KW-1133">Transmembrane helix</keyword>
<dbReference type="AlphaFoldDB" id="A0A0S2TD10"/>
<accession>A0A0S2TD10</accession>
<dbReference type="EMBL" id="CP013099">
    <property type="protein sequence ID" value="ALP53031.1"/>
    <property type="molecule type" value="Genomic_DNA"/>
</dbReference>
<organism evidence="2 3">
    <name type="scientific">Candidatus Tenderia electrophaga</name>
    <dbReference type="NCBI Taxonomy" id="1748243"/>
    <lineage>
        <taxon>Bacteria</taxon>
        <taxon>Pseudomonadati</taxon>
        <taxon>Pseudomonadota</taxon>
        <taxon>Gammaproteobacteria</taxon>
        <taxon>Candidatus Tenderiales</taxon>
        <taxon>Candidatus Tenderiaceae</taxon>
        <taxon>Candidatus Tenderia</taxon>
    </lineage>
</organism>
<gene>
    <name evidence="2" type="ORF">Tel_07595</name>
</gene>
<sequence length="124" mass="13599">MLNTPQSQRGMTAIGMAMILALCGFVLIIVVKLFPVYLESFKVNSALQGLTSDSRVEGASDAKVKELILKKLQVDDVDHLTNKDIQIVKQGAKRQVSIDYERRVSMMGNVDAVVAFDNSVEIGN</sequence>
<protein>
    <recommendedName>
        <fullName evidence="4">DUF4845 domain-containing protein</fullName>
    </recommendedName>
</protein>
<keyword evidence="1" id="KW-0812">Transmembrane</keyword>
<dbReference type="Pfam" id="PF16137">
    <property type="entry name" value="DUF4845"/>
    <property type="match status" value="1"/>
</dbReference>
<reference evidence="2" key="1">
    <citation type="submission" date="2015-10" db="EMBL/GenBank/DDBJ databases">
        <title>Description of Candidatus Tenderia electrophaga gen. nov, sp. nov., an Uncultivated Electroautotroph from a Biocathode Enrichment.</title>
        <authorList>
            <person name="Eddie B.J."/>
            <person name="Malanoski A.P."/>
            <person name="Wang Z."/>
            <person name="Hall R.J."/>
            <person name="Oh S.D."/>
            <person name="Heiner C."/>
            <person name="Lin B."/>
            <person name="Strycharz-Glaven S.M."/>
        </authorList>
    </citation>
    <scope>NUCLEOTIDE SEQUENCE [LARGE SCALE GENOMIC DNA]</scope>
    <source>
        <strain evidence="2">NRL1</strain>
    </source>
</reference>
<dbReference type="STRING" id="1748243.Tel_07595"/>
<proteinExistence type="predicted"/>
<evidence type="ECO:0000256" key="1">
    <source>
        <dbReference type="SAM" id="Phobius"/>
    </source>
</evidence>
<keyword evidence="1" id="KW-0472">Membrane</keyword>
<dbReference type="InterPro" id="IPR032314">
    <property type="entry name" value="DUF4845"/>
</dbReference>
<dbReference type="KEGG" id="tee:Tel_07595"/>
<dbReference type="Proteomes" id="UP000055136">
    <property type="component" value="Chromosome"/>
</dbReference>
<evidence type="ECO:0008006" key="4">
    <source>
        <dbReference type="Google" id="ProtNLM"/>
    </source>
</evidence>
<evidence type="ECO:0000313" key="3">
    <source>
        <dbReference type="Proteomes" id="UP000055136"/>
    </source>
</evidence>
<keyword evidence="3" id="KW-1185">Reference proteome</keyword>
<feature type="transmembrane region" description="Helical" evidence="1">
    <location>
        <begin position="12"/>
        <end position="34"/>
    </location>
</feature>
<evidence type="ECO:0000313" key="2">
    <source>
        <dbReference type="EMBL" id="ALP53031.1"/>
    </source>
</evidence>